<dbReference type="AlphaFoldDB" id="A0AAV2FE78"/>
<dbReference type="EMBL" id="OZ034819">
    <property type="protein sequence ID" value="CAL1396227.1"/>
    <property type="molecule type" value="Genomic_DNA"/>
</dbReference>
<evidence type="ECO:0000313" key="2">
    <source>
        <dbReference type="Proteomes" id="UP001497516"/>
    </source>
</evidence>
<sequence length="67" mass="7208">MSSPDLNADDLSFNCHHQVKSASNSAKEQTSDVGTAIKPLLVETGVICFLPPASGSLHRRHLSQLHI</sequence>
<organism evidence="1 2">
    <name type="scientific">Linum trigynum</name>
    <dbReference type="NCBI Taxonomy" id="586398"/>
    <lineage>
        <taxon>Eukaryota</taxon>
        <taxon>Viridiplantae</taxon>
        <taxon>Streptophyta</taxon>
        <taxon>Embryophyta</taxon>
        <taxon>Tracheophyta</taxon>
        <taxon>Spermatophyta</taxon>
        <taxon>Magnoliopsida</taxon>
        <taxon>eudicotyledons</taxon>
        <taxon>Gunneridae</taxon>
        <taxon>Pentapetalae</taxon>
        <taxon>rosids</taxon>
        <taxon>fabids</taxon>
        <taxon>Malpighiales</taxon>
        <taxon>Linaceae</taxon>
        <taxon>Linum</taxon>
    </lineage>
</organism>
<gene>
    <name evidence="1" type="ORF">LTRI10_LOCUS36607</name>
</gene>
<proteinExistence type="predicted"/>
<accession>A0AAV2FE78</accession>
<reference evidence="1 2" key="1">
    <citation type="submission" date="2024-04" db="EMBL/GenBank/DDBJ databases">
        <authorList>
            <person name="Fracassetti M."/>
        </authorList>
    </citation>
    <scope>NUCLEOTIDE SEQUENCE [LARGE SCALE GENOMIC DNA]</scope>
</reference>
<protein>
    <submittedName>
        <fullName evidence="1">Uncharacterized protein</fullName>
    </submittedName>
</protein>
<dbReference type="Proteomes" id="UP001497516">
    <property type="component" value="Chromosome 6"/>
</dbReference>
<keyword evidence="2" id="KW-1185">Reference proteome</keyword>
<name>A0AAV2FE78_9ROSI</name>
<evidence type="ECO:0000313" key="1">
    <source>
        <dbReference type="EMBL" id="CAL1396227.1"/>
    </source>
</evidence>